<name>A0ABY5VTT0_9ACTN</name>
<dbReference type="Proteomes" id="UP001059617">
    <property type="component" value="Chromosome"/>
</dbReference>
<dbReference type="PROSITE" id="PS50850">
    <property type="entry name" value="MFS"/>
    <property type="match status" value="1"/>
</dbReference>
<feature type="domain" description="Major facilitator superfamily (MFS) profile" evidence="8">
    <location>
        <begin position="1"/>
        <end position="379"/>
    </location>
</feature>
<feature type="transmembrane region" description="Helical" evidence="7">
    <location>
        <begin position="354"/>
        <end position="374"/>
    </location>
</feature>
<dbReference type="InterPro" id="IPR020846">
    <property type="entry name" value="MFS_dom"/>
</dbReference>
<evidence type="ECO:0000256" key="5">
    <source>
        <dbReference type="ARBA" id="ARBA00022989"/>
    </source>
</evidence>
<proteinExistence type="predicted"/>
<evidence type="ECO:0000256" key="1">
    <source>
        <dbReference type="ARBA" id="ARBA00004651"/>
    </source>
</evidence>
<keyword evidence="2" id="KW-0813">Transport</keyword>
<feature type="transmembrane region" description="Helical" evidence="7">
    <location>
        <begin position="206"/>
        <end position="227"/>
    </location>
</feature>
<dbReference type="EMBL" id="CP073720">
    <property type="protein sequence ID" value="UWP80219.1"/>
    <property type="molecule type" value="Genomic_DNA"/>
</dbReference>
<dbReference type="Pfam" id="PF05977">
    <property type="entry name" value="MFS_3"/>
    <property type="match status" value="1"/>
</dbReference>
<feature type="transmembrane region" description="Helical" evidence="7">
    <location>
        <begin position="269"/>
        <end position="285"/>
    </location>
</feature>
<feature type="transmembrane region" description="Helical" evidence="7">
    <location>
        <begin position="84"/>
        <end position="102"/>
    </location>
</feature>
<evidence type="ECO:0000313" key="9">
    <source>
        <dbReference type="EMBL" id="UWP80219.1"/>
    </source>
</evidence>
<gene>
    <name evidence="9" type="ORF">Dfulv_34370</name>
</gene>
<feature type="transmembrane region" description="Helical" evidence="7">
    <location>
        <begin position="291"/>
        <end position="314"/>
    </location>
</feature>
<evidence type="ECO:0000256" key="7">
    <source>
        <dbReference type="SAM" id="Phobius"/>
    </source>
</evidence>
<comment type="subcellular location">
    <subcellularLocation>
        <location evidence="1">Cell membrane</location>
        <topology evidence="1">Multi-pass membrane protein</topology>
    </subcellularLocation>
</comment>
<feature type="transmembrane region" description="Helical" evidence="7">
    <location>
        <begin position="239"/>
        <end position="257"/>
    </location>
</feature>
<feature type="transmembrane region" description="Helical" evidence="7">
    <location>
        <begin position="146"/>
        <end position="169"/>
    </location>
</feature>
<evidence type="ECO:0000256" key="6">
    <source>
        <dbReference type="ARBA" id="ARBA00023136"/>
    </source>
</evidence>
<evidence type="ECO:0000256" key="2">
    <source>
        <dbReference type="ARBA" id="ARBA00022448"/>
    </source>
</evidence>
<dbReference type="Gene3D" id="1.20.1250.20">
    <property type="entry name" value="MFS general substrate transporter like domains"/>
    <property type="match status" value="1"/>
</dbReference>
<feature type="transmembrane region" description="Helical" evidence="7">
    <location>
        <begin position="58"/>
        <end position="78"/>
    </location>
</feature>
<dbReference type="InterPro" id="IPR010290">
    <property type="entry name" value="TM_effector"/>
</dbReference>
<dbReference type="InterPro" id="IPR036259">
    <property type="entry name" value="MFS_trans_sf"/>
</dbReference>
<reference evidence="9" key="2">
    <citation type="submission" date="2022-09" db="EMBL/GenBank/DDBJ databases">
        <title>Biosynthetic gene clusters of Dactylosporangioum fulvum.</title>
        <authorList>
            <person name="Caradec T."/>
        </authorList>
    </citation>
    <scope>NUCLEOTIDE SEQUENCE</scope>
    <source>
        <strain evidence="9">NRRL B-16292</strain>
    </source>
</reference>
<keyword evidence="3" id="KW-1003">Cell membrane</keyword>
<dbReference type="CDD" id="cd06173">
    <property type="entry name" value="MFS_MefA_like"/>
    <property type="match status" value="1"/>
</dbReference>
<accession>A0ABY5VTT0</accession>
<evidence type="ECO:0000256" key="4">
    <source>
        <dbReference type="ARBA" id="ARBA00022692"/>
    </source>
</evidence>
<keyword evidence="4 7" id="KW-0812">Transmembrane</keyword>
<dbReference type="SUPFAM" id="SSF103473">
    <property type="entry name" value="MFS general substrate transporter"/>
    <property type="match status" value="1"/>
</dbReference>
<sequence length="389" mass="40301">MTQLGFWMASVSLQWLTARIAHNGSLELGFLYFFNLIPLFLIAPWAGVVADRYRRAKVVAYSQAAISVMCAVLAGYLALSGGAVQLPLIYGFAFGLGTLLAIGAPSAQAIVAGAVPPADLASAVGLQSASLNVARVVGPVLATPLLVVWGAAPVFAVYAATSLLAATIIRRLRLAPQPLLKGGERTWRRIRQGLAHVRERPPALQVLVMVAVTSMFGTTYVAQLPVFAYDVLGGGDTEFTLLVGATGLGAVVGALAASSGKTVPRVRQVAAQMVVTSVAVAAMAITTNFVLLLALAVLAAGLNFSIMTRLNVILQSAVAEGSRGRVMSLYVVAWGGLVPVGALLLGFVAGFLGLAGGLVVFALTLTTFGVAMLLRRRPSGAAFGTEQTR</sequence>
<dbReference type="PANTHER" id="PTHR23513:SF11">
    <property type="entry name" value="STAPHYLOFERRIN A TRANSPORTER"/>
    <property type="match status" value="1"/>
</dbReference>
<keyword evidence="6 7" id="KW-0472">Membrane</keyword>
<dbReference type="PANTHER" id="PTHR23513">
    <property type="entry name" value="INTEGRAL MEMBRANE EFFLUX PROTEIN-RELATED"/>
    <property type="match status" value="1"/>
</dbReference>
<feature type="transmembrane region" description="Helical" evidence="7">
    <location>
        <begin position="326"/>
        <end position="348"/>
    </location>
</feature>
<keyword evidence="5 7" id="KW-1133">Transmembrane helix</keyword>
<evidence type="ECO:0000256" key="3">
    <source>
        <dbReference type="ARBA" id="ARBA00022475"/>
    </source>
</evidence>
<organism evidence="9 10">
    <name type="scientific">Dactylosporangium fulvum</name>
    <dbReference type="NCBI Taxonomy" id="53359"/>
    <lineage>
        <taxon>Bacteria</taxon>
        <taxon>Bacillati</taxon>
        <taxon>Actinomycetota</taxon>
        <taxon>Actinomycetes</taxon>
        <taxon>Micromonosporales</taxon>
        <taxon>Micromonosporaceae</taxon>
        <taxon>Dactylosporangium</taxon>
    </lineage>
</organism>
<evidence type="ECO:0000259" key="8">
    <source>
        <dbReference type="PROSITE" id="PS50850"/>
    </source>
</evidence>
<feature type="transmembrane region" description="Helical" evidence="7">
    <location>
        <begin position="28"/>
        <end position="46"/>
    </location>
</feature>
<keyword evidence="10" id="KW-1185">Reference proteome</keyword>
<reference evidence="9" key="1">
    <citation type="submission" date="2021-04" db="EMBL/GenBank/DDBJ databases">
        <authorList>
            <person name="Hartkoorn R.C."/>
            <person name="Beaudoing E."/>
            <person name="Hot D."/>
        </authorList>
    </citation>
    <scope>NUCLEOTIDE SEQUENCE</scope>
    <source>
        <strain evidence="9">NRRL B-16292</strain>
    </source>
</reference>
<dbReference type="RefSeq" id="WP_259857977.1">
    <property type="nucleotide sequence ID" value="NZ_CP073720.1"/>
</dbReference>
<evidence type="ECO:0000313" key="10">
    <source>
        <dbReference type="Proteomes" id="UP001059617"/>
    </source>
</evidence>
<protein>
    <submittedName>
        <fullName evidence="9">MFS transporter</fullName>
    </submittedName>
</protein>